<keyword evidence="1" id="KW-0732">Signal</keyword>
<protein>
    <submittedName>
        <fullName evidence="2">Carboxypeptidase-like regulatory domain-containing protein</fullName>
    </submittedName>
</protein>
<name>A0ABV8VI97_9NOCA</name>
<dbReference type="Pfam" id="PF13620">
    <property type="entry name" value="CarboxypepD_reg"/>
    <property type="match status" value="1"/>
</dbReference>
<organism evidence="2 3">
    <name type="scientific">Nocardia halotolerans</name>
    <dbReference type="NCBI Taxonomy" id="1755878"/>
    <lineage>
        <taxon>Bacteria</taxon>
        <taxon>Bacillati</taxon>
        <taxon>Actinomycetota</taxon>
        <taxon>Actinomycetes</taxon>
        <taxon>Mycobacteriales</taxon>
        <taxon>Nocardiaceae</taxon>
        <taxon>Nocardia</taxon>
    </lineage>
</organism>
<sequence>MPRFGVSQCSALGLFTAALVAGAVGAAGAHPAGPDDSVAQSSTCGQDRQLLHRDSPARYAVGQIDAVLIESASRAPVPGGKVVLTGHDMCGDSIHRHLATGATGQVSFRGLQPGHYQVTAYRSATTAQPVTTTDVELSTPTLKTVRFTVGDEAT</sequence>
<comment type="caution">
    <text evidence="2">The sequence shown here is derived from an EMBL/GenBank/DDBJ whole genome shotgun (WGS) entry which is preliminary data.</text>
</comment>
<proteinExistence type="predicted"/>
<evidence type="ECO:0000256" key="1">
    <source>
        <dbReference type="SAM" id="SignalP"/>
    </source>
</evidence>
<feature type="chain" id="PRO_5045534752" evidence="1">
    <location>
        <begin position="27"/>
        <end position="154"/>
    </location>
</feature>
<dbReference type="SUPFAM" id="SSF49478">
    <property type="entry name" value="Cna protein B-type domain"/>
    <property type="match status" value="1"/>
</dbReference>
<dbReference type="EMBL" id="JBHSDL010000009">
    <property type="protein sequence ID" value="MFC4374313.1"/>
    <property type="molecule type" value="Genomic_DNA"/>
</dbReference>
<evidence type="ECO:0000313" key="2">
    <source>
        <dbReference type="EMBL" id="MFC4374313.1"/>
    </source>
</evidence>
<dbReference type="Gene3D" id="2.60.40.1120">
    <property type="entry name" value="Carboxypeptidase-like, regulatory domain"/>
    <property type="match status" value="1"/>
</dbReference>
<reference evidence="3" key="1">
    <citation type="journal article" date="2019" name="Int. J. Syst. Evol. Microbiol.">
        <title>The Global Catalogue of Microorganisms (GCM) 10K type strain sequencing project: providing services to taxonomists for standard genome sequencing and annotation.</title>
        <authorList>
            <consortium name="The Broad Institute Genomics Platform"/>
            <consortium name="The Broad Institute Genome Sequencing Center for Infectious Disease"/>
            <person name="Wu L."/>
            <person name="Ma J."/>
        </authorList>
    </citation>
    <scope>NUCLEOTIDE SEQUENCE [LARGE SCALE GENOMIC DNA]</scope>
    <source>
        <strain evidence="3">IBRC-M 10490</strain>
    </source>
</reference>
<dbReference type="Proteomes" id="UP001595844">
    <property type="component" value="Unassembled WGS sequence"/>
</dbReference>
<evidence type="ECO:0000313" key="3">
    <source>
        <dbReference type="Proteomes" id="UP001595844"/>
    </source>
</evidence>
<dbReference type="RefSeq" id="WP_378559099.1">
    <property type="nucleotide sequence ID" value="NZ_JBHSDL010000009.1"/>
</dbReference>
<gene>
    <name evidence="2" type="ORF">ACFO5K_09380</name>
</gene>
<feature type="signal peptide" evidence="1">
    <location>
        <begin position="1"/>
        <end position="26"/>
    </location>
</feature>
<keyword evidence="3" id="KW-1185">Reference proteome</keyword>
<accession>A0ABV8VI97</accession>